<evidence type="ECO:0000259" key="2">
    <source>
        <dbReference type="Pfam" id="PF23388"/>
    </source>
</evidence>
<reference evidence="5 6" key="1">
    <citation type="submission" date="2016-06" db="EMBL/GenBank/DDBJ databases">
        <authorList>
            <person name="Kjaerup R.B."/>
            <person name="Dalgaard T.S."/>
            <person name="Juul-Madsen H.R."/>
        </authorList>
    </citation>
    <scope>NUCLEOTIDE SEQUENCE [LARGE SCALE GENOMIC DNA]</scope>
    <source>
        <strain evidence="5 6">Pb300</strain>
    </source>
</reference>
<dbReference type="Pfam" id="PF23391">
    <property type="entry name" value="DUF7100"/>
    <property type="match status" value="1"/>
</dbReference>
<protein>
    <recommendedName>
        <fullName evidence="7">WD40 repeat protein</fullName>
    </recommendedName>
</protein>
<feature type="domain" description="DUF7100" evidence="3">
    <location>
        <begin position="5"/>
        <end position="339"/>
    </location>
</feature>
<feature type="compositionally biased region" description="Polar residues" evidence="1">
    <location>
        <begin position="471"/>
        <end position="487"/>
    </location>
</feature>
<dbReference type="VEuPathDB" id="FungiDB:PADG_02787"/>
<evidence type="ECO:0008006" key="7">
    <source>
        <dbReference type="Google" id="ProtNLM"/>
    </source>
</evidence>
<dbReference type="Pfam" id="PF23392">
    <property type="entry name" value="DUF7101"/>
    <property type="match status" value="1"/>
</dbReference>
<dbReference type="Proteomes" id="UP000242814">
    <property type="component" value="Unassembled WGS sequence"/>
</dbReference>
<dbReference type="InterPro" id="IPR055526">
    <property type="entry name" value="DUF7100"/>
</dbReference>
<dbReference type="AlphaFoldDB" id="A0A1D2JMS2"/>
<dbReference type="InterPro" id="IPR036322">
    <property type="entry name" value="WD40_repeat_dom_sf"/>
</dbReference>
<dbReference type="Gene3D" id="2.130.10.10">
    <property type="entry name" value="YVTN repeat-like/Quinoprotein amine dehydrogenase"/>
    <property type="match status" value="1"/>
</dbReference>
<accession>A0A1D2JMS2</accession>
<feature type="region of interest" description="Disordered" evidence="1">
    <location>
        <begin position="468"/>
        <end position="498"/>
    </location>
</feature>
<dbReference type="EMBL" id="LZYO01000022">
    <property type="protein sequence ID" value="ODH43670.1"/>
    <property type="molecule type" value="Genomic_DNA"/>
</dbReference>
<feature type="region of interest" description="Disordered" evidence="1">
    <location>
        <begin position="998"/>
        <end position="1023"/>
    </location>
</feature>
<dbReference type="InterPro" id="IPR015943">
    <property type="entry name" value="WD40/YVTN_repeat-like_dom_sf"/>
</dbReference>
<evidence type="ECO:0000259" key="4">
    <source>
        <dbReference type="Pfam" id="PF23392"/>
    </source>
</evidence>
<dbReference type="InterPro" id="IPR055527">
    <property type="entry name" value="DUF7101"/>
</dbReference>
<evidence type="ECO:0000259" key="3">
    <source>
        <dbReference type="Pfam" id="PF23391"/>
    </source>
</evidence>
<dbReference type="Pfam" id="PF23388">
    <property type="entry name" value="DUF7099"/>
    <property type="match status" value="1"/>
</dbReference>
<evidence type="ECO:0000313" key="6">
    <source>
        <dbReference type="Proteomes" id="UP000242814"/>
    </source>
</evidence>
<evidence type="ECO:0000313" key="5">
    <source>
        <dbReference type="EMBL" id="ODH43670.1"/>
    </source>
</evidence>
<feature type="domain" description="DUF7099" evidence="2">
    <location>
        <begin position="625"/>
        <end position="985"/>
    </location>
</feature>
<sequence length="1059" mass="118482">MATTGTSSLSMRLGDVWHVLALRSDVEDIIKELLGHFSLEKIYAEGDKESYQALTTTLLSQLNAIFYIQRLSLPAENINTGPYLSFLASWETTLRCVEFVVQIIEEGRESLWEVRRLRDHHLAEFLLLCLRFLSLHPKAPAGQRAKDRRERFSRIHRSLERVYDSYSGPKSFLLQLCKEVTCSLRNDPDSLALPSIYRYELPNLGIELYPLAPCLLSESVSTIVPEDGSSDDWLSQFMALRDVTHFVVGANIQYAVNTRTRNTQLQEVSSETRNAVLTSLDNIKLPHHFSKADLIAAFINSFRIVLPNTPNVTTQNSSEFDGDESTVDALAALYQRLSARRLICRVSDREVVHSITEITRNIALFDDPSGQFRATRPRLFVLNCRRCHFVGYSQLRHLENINLPLDLGETSEISLPQGTNCRHCGDAVTMAREIQLALRTWDLLSHIESNADTISVERHLPTQFQLLPPKTESSSPFPSYNNLTNPGSPRPQDIISPNSARFERPTTALLTPSPPFTPGIRHRFDAPRNEFSPMDSLTAINEIGDTLGQANAADSQVSLGSPEFSSQGANLPKLEKNISTTTFESVPFFRSRTLQSPGVSDRGKSGWRKLGTRKESIAASGDTSSLSSSLLESQKLDEIPLKSLANAMKSVKGRFAKNTNVYLSQNSTFALFWTQTTIHLWDVGTSPPTMKRAFSTDSTCLLAAVTKMYLAYVIGTRDNKLTLRIINLTDASAPVVEYRMSSTLWCKCMTVCPMENYVVIGFENSIVRFFKTTDSEAPREDRLHGLFHRNCTTCTLDTLSFSRDGLVLLASTRNAKGVIQIFEWKFPFVVFHELPACRYYVPLHESEDNGISAAMFRSSRRGDDLVCISTWTQSGVPILTHPQEGNKTEVKDSTGRHGKLGNRIQCASFSPSGSELAMVNDQGYLYQITNLDSSPIDIKRLATSRELTTKSDSFAMSYMTMTDEDAIIMAWIDSSKGVAYVKRVPVTAQGDIEASMVAMPQKPPSPKYELAESGRDPPQMQELPRQVSLSLLPKRSVKPAVELPADPPRFLSRFRGMTR</sequence>
<dbReference type="InterPro" id="IPR055525">
    <property type="entry name" value="DUF7099"/>
</dbReference>
<name>A0A1D2JMS2_PARBR</name>
<feature type="domain" description="DUF7101" evidence="4">
    <location>
        <begin position="349"/>
        <end position="444"/>
    </location>
</feature>
<dbReference type="SUPFAM" id="SSF50978">
    <property type="entry name" value="WD40 repeat-like"/>
    <property type="match status" value="1"/>
</dbReference>
<gene>
    <name evidence="5" type="ORF">ACO22_01014</name>
</gene>
<proteinExistence type="predicted"/>
<evidence type="ECO:0000256" key="1">
    <source>
        <dbReference type="SAM" id="MobiDB-lite"/>
    </source>
</evidence>
<comment type="caution">
    <text evidence="5">The sequence shown here is derived from an EMBL/GenBank/DDBJ whole genome shotgun (WGS) entry which is preliminary data.</text>
</comment>
<organism evidence="5 6">
    <name type="scientific">Paracoccidioides brasiliensis</name>
    <dbReference type="NCBI Taxonomy" id="121759"/>
    <lineage>
        <taxon>Eukaryota</taxon>
        <taxon>Fungi</taxon>
        <taxon>Dikarya</taxon>
        <taxon>Ascomycota</taxon>
        <taxon>Pezizomycotina</taxon>
        <taxon>Eurotiomycetes</taxon>
        <taxon>Eurotiomycetidae</taxon>
        <taxon>Onygenales</taxon>
        <taxon>Ajellomycetaceae</taxon>
        <taxon>Paracoccidioides</taxon>
    </lineage>
</organism>
<dbReference type="VEuPathDB" id="FungiDB:PABG_00376"/>